<sequence>MSSISLSKDQERILQILMRWYNKKFPTPFLTVGGYAGTGKTTLISIFSNEIHRIDKKIKIAFVSYTGKAARVLQNKLNEAKAVFKTDRVSTIHSLIYSPIESKNGIIIGWKLKDDVPFNLIVVDEASMVDEKIWKDLLSYKIPILAFGDIGQLPPIGSTFNLMASPHLRLDQIHRQAENNPIIDLSIRARTNGFIPYGTFGTNIKKLKKGDYDVFDLLDDIFTDTSKNTLILCGYNNTRVKLNNYIRGKLGFESELPQRGDKVICLRNNHEKEIFNGMRGIIEKINSHDENWYNTSIQIEDSYGLYEGKIYKKQFNNLEPINFTKNRMLAMGGDLFDFGYALTVHKAQGSQAERVVLFEERFSRMDDNDWKRWLYTAVTRAEKELIIIG</sequence>
<accession>A0A2H0RAQ3</accession>
<keyword evidence="2" id="KW-0067">ATP-binding</keyword>
<gene>
    <name evidence="4" type="ORF">COV24_01830</name>
</gene>
<dbReference type="EMBL" id="PCXU01000017">
    <property type="protein sequence ID" value="PIR43613.1"/>
    <property type="molecule type" value="Genomic_DNA"/>
</dbReference>
<feature type="domain" description="UvrD-like helicase C-terminal" evidence="3">
    <location>
        <begin position="339"/>
        <end position="388"/>
    </location>
</feature>
<dbReference type="Pfam" id="PF13538">
    <property type="entry name" value="UvrD_C_2"/>
    <property type="match status" value="1"/>
</dbReference>
<dbReference type="GO" id="GO:0003678">
    <property type="term" value="F:DNA helicase activity"/>
    <property type="evidence" value="ECO:0007669"/>
    <property type="project" value="UniProtKB-ARBA"/>
</dbReference>
<keyword evidence="1" id="KW-0547">Nucleotide-binding</keyword>
<comment type="caution">
    <text evidence="4">The sequence shown here is derived from an EMBL/GenBank/DDBJ whole genome shotgun (WGS) entry which is preliminary data.</text>
</comment>
<dbReference type="Proteomes" id="UP000230214">
    <property type="component" value="Unassembled WGS sequence"/>
</dbReference>
<protein>
    <recommendedName>
        <fullName evidence="3">UvrD-like helicase C-terminal domain-containing protein</fullName>
    </recommendedName>
</protein>
<dbReference type="InterPro" id="IPR027785">
    <property type="entry name" value="UvrD-like_helicase_C"/>
</dbReference>
<dbReference type="Pfam" id="PF13245">
    <property type="entry name" value="AAA_19"/>
    <property type="match status" value="1"/>
</dbReference>
<dbReference type="PANTHER" id="PTHR43788">
    <property type="entry name" value="DNA2/NAM7 HELICASE FAMILY MEMBER"/>
    <property type="match status" value="1"/>
</dbReference>
<dbReference type="Gene3D" id="3.40.50.300">
    <property type="entry name" value="P-loop containing nucleotide triphosphate hydrolases"/>
    <property type="match status" value="2"/>
</dbReference>
<evidence type="ECO:0000259" key="3">
    <source>
        <dbReference type="Pfam" id="PF13538"/>
    </source>
</evidence>
<evidence type="ECO:0000256" key="1">
    <source>
        <dbReference type="ARBA" id="ARBA00022741"/>
    </source>
</evidence>
<dbReference type="GO" id="GO:0005524">
    <property type="term" value="F:ATP binding"/>
    <property type="evidence" value="ECO:0007669"/>
    <property type="project" value="UniProtKB-KW"/>
</dbReference>
<dbReference type="AlphaFoldDB" id="A0A2H0RAQ3"/>
<dbReference type="CDD" id="cd18809">
    <property type="entry name" value="SF1_C_RecD"/>
    <property type="match status" value="1"/>
</dbReference>
<reference evidence="4 5" key="1">
    <citation type="submission" date="2017-09" db="EMBL/GenBank/DDBJ databases">
        <title>Depth-based differentiation of microbial function through sediment-hosted aquifers and enrichment of novel symbionts in the deep terrestrial subsurface.</title>
        <authorList>
            <person name="Probst A.J."/>
            <person name="Ladd B."/>
            <person name="Jarett J.K."/>
            <person name="Geller-Mcgrath D.E."/>
            <person name="Sieber C.M."/>
            <person name="Emerson J.B."/>
            <person name="Anantharaman K."/>
            <person name="Thomas B.C."/>
            <person name="Malmstrom R."/>
            <person name="Stieglmeier M."/>
            <person name="Klingl A."/>
            <person name="Woyke T."/>
            <person name="Ryan C.M."/>
            <person name="Banfield J.F."/>
        </authorList>
    </citation>
    <scope>NUCLEOTIDE SEQUENCE [LARGE SCALE GENOMIC DNA]</scope>
    <source>
        <strain evidence="4">CG10_big_fil_rev_8_21_14_0_10_32_10</strain>
    </source>
</reference>
<dbReference type="InterPro" id="IPR050534">
    <property type="entry name" value="Coronavir_polyprotein_1ab"/>
</dbReference>
<dbReference type="PANTHER" id="PTHR43788:SF6">
    <property type="entry name" value="DNA HELICASE B"/>
    <property type="match status" value="1"/>
</dbReference>
<proteinExistence type="predicted"/>
<dbReference type="InterPro" id="IPR027417">
    <property type="entry name" value="P-loop_NTPase"/>
</dbReference>
<dbReference type="SUPFAM" id="SSF52540">
    <property type="entry name" value="P-loop containing nucleoside triphosphate hydrolases"/>
    <property type="match status" value="1"/>
</dbReference>
<evidence type="ECO:0000313" key="4">
    <source>
        <dbReference type="EMBL" id="PIR43613.1"/>
    </source>
</evidence>
<name>A0A2H0RAQ3_UNCKA</name>
<evidence type="ECO:0000256" key="2">
    <source>
        <dbReference type="ARBA" id="ARBA00022840"/>
    </source>
</evidence>
<evidence type="ECO:0000313" key="5">
    <source>
        <dbReference type="Proteomes" id="UP000230214"/>
    </source>
</evidence>
<organism evidence="4 5">
    <name type="scientific">candidate division WWE3 bacterium CG10_big_fil_rev_8_21_14_0_10_32_10</name>
    <dbReference type="NCBI Taxonomy" id="1975090"/>
    <lineage>
        <taxon>Bacteria</taxon>
        <taxon>Katanobacteria</taxon>
    </lineage>
</organism>